<sequence length="313" mass="31706">MTTLTTITTAARAALLPVALTIALTAGIPDAAAAGPPDPVLVYTFDADDLAAGTIADSSGNGLHGTLVNGSTAVLVDGAGGGRALDLPGGAAGSSGAYVRLPLDALKGKTDLTVSARVRWDGTTAPWQWIYALGKDTTRYLFTTPYNGDGRLRTAVTSSSAGGEAQVTGYTPLPSGSWKTLTVTLDTGAGRVTTYLDGAAVASAATTVTAAQLIDAATTSAGYIGRSFYPDPLFDGAIDDFRVYGAALSAEQVAAVAGGEVPTPTGLTRAEFDVRTTAGTPPALPAAVRASFSDGYDREIDKITIAPFAQRRG</sequence>
<organism evidence="5 6">
    <name type="scientific">Thermocatellispora tengchongensis</name>
    <dbReference type="NCBI Taxonomy" id="1073253"/>
    <lineage>
        <taxon>Bacteria</taxon>
        <taxon>Bacillati</taxon>
        <taxon>Actinomycetota</taxon>
        <taxon>Actinomycetes</taxon>
        <taxon>Streptosporangiales</taxon>
        <taxon>Streptosporangiaceae</taxon>
        <taxon>Thermocatellispora</taxon>
    </lineage>
</organism>
<dbReference type="Pfam" id="PF13385">
    <property type="entry name" value="Laminin_G_3"/>
    <property type="match status" value="1"/>
</dbReference>
<keyword evidence="1 3" id="KW-0732">Signal</keyword>
<dbReference type="SUPFAM" id="SSF49899">
    <property type="entry name" value="Concanavalin A-like lectins/glucanases"/>
    <property type="match status" value="1"/>
</dbReference>
<dbReference type="Proteomes" id="UP000578449">
    <property type="component" value="Unassembled WGS sequence"/>
</dbReference>
<feature type="chain" id="PRO_5032503094" description="LamG-like jellyroll fold domain-containing protein" evidence="3">
    <location>
        <begin position="34"/>
        <end position="313"/>
    </location>
</feature>
<dbReference type="AlphaFoldDB" id="A0A840P905"/>
<evidence type="ECO:0000256" key="1">
    <source>
        <dbReference type="ARBA" id="ARBA00022729"/>
    </source>
</evidence>
<keyword evidence="6" id="KW-1185">Reference proteome</keyword>
<dbReference type="InterPro" id="IPR013320">
    <property type="entry name" value="ConA-like_dom_sf"/>
</dbReference>
<dbReference type="RefSeq" id="WP_185050623.1">
    <property type="nucleotide sequence ID" value="NZ_BAABIX010000001.1"/>
</dbReference>
<evidence type="ECO:0000256" key="2">
    <source>
        <dbReference type="ARBA" id="ARBA00023157"/>
    </source>
</evidence>
<dbReference type="Gene3D" id="2.60.120.200">
    <property type="match status" value="1"/>
</dbReference>
<protein>
    <recommendedName>
        <fullName evidence="4">LamG-like jellyroll fold domain-containing protein</fullName>
    </recommendedName>
</protein>
<feature type="signal peptide" evidence="3">
    <location>
        <begin position="1"/>
        <end position="33"/>
    </location>
</feature>
<feature type="domain" description="LamG-like jellyroll fold" evidence="4">
    <location>
        <begin position="110"/>
        <end position="251"/>
    </location>
</feature>
<gene>
    <name evidence="5" type="ORF">HNP84_003413</name>
</gene>
<dbReference type="InterPro" id="IPR006558">
    <property type="entry name" value="LamG-like"/>
</dbReference>
<evidence type="ECO:0000313" key="6">
    <source>
        <dbReference type="Proteomes" id="UP000578449"/>
    </source>
</evidence>
<dbReference type="SMART" id="SM00560">
    <property type="entry name" value="LamGL"/>
    <property type="match status" value="1"/>
</dbReference>
<reference evidence="5 6" key="1">
    <citation type="submission" date="2020-08" db="EMBL/GenBank/DDBJ databases">
        <title>Genomic Encyclopedia of Type Strains, Phase IV (KMG-IV): sequencing the most valuable type-strain genomes for metagenomic binning, comparative biology and taxonomic classification.</title>
        <authorList>
            <person name="Goeker M."/>
        </authorList>
    </citation>
    <scope>NUCLEOTIDE SEQUENCE [LARGE SCALE GENOMIC DNA]</scope>
    <source>
        <strain evidence="5 6">DSM 45615</strain>
    </source>
</reference>
<accession>A0A840P905</accession>
<keyword evidence="2" id="KW-1015">Disulfide bond</keyword>
<evidence type="ECO:0000313" key="5">
    <source>
        <dbReference type="EMBL" id="MBB5133687.1"/>
    </source>
</evidence>
<evidence type="ECO:0000256" key="3">
    <source>
        <dbReference type="SAM" id="SignalP"/>
    </source>
</evidence>
<comment type="caution">
    <text evidence="5">The sequence shown here is derived from an EMBL/GenBank/DDBJ whole genome shotgun (WGS) entry which is preliminary data.</text>
</comment>
<proteinExistence type="predicted"/>
<name>A0A840P905_9ACTN</name>
<evidence type="ECO:0000259" key="4">
    <source>
        <dbReference type="SMART" id="SM00560"/>
    </source>
</evidence>
<dbReference type="EMBL" id="JACHGN010000006">
    <property type="protein sequence ID" value="MBB5133687.1"/>
    <property type="molecule type" value="Genomic_DNA"/>
</dbReference>